<feature type="transmembrane region" description="Helical" evidence="12">
    <location>
        <begin position="16"/>
        <end position="36"/>
    </location>
</feature>
<keyword evidence="17" id="KW-1185">Reference proteome</keyword>
<dbReference type="SUPFAM" id="SSF56601">
    <property type="entry name" value="beta-lactamase/transpeptidase-like"/>
    <property type="match status" value="1"/>
</dbReference>
<keyword evidence="12" id="KW-0812">Transmembrane</keyword>
<proteinExistence type="inferred from homology"/>
<dbReference type="GO" id="GO:0004180">
    <property type="term" value="F:carboxypeptidase activity"/>
    <property type="evidence" value="ECO:0007669"/>
    <property type="project" value="UniProtKB-KW"/>
</dbReference>
<keyword evidence="9" id="KW-0511">Multifunctional enzyme</keyword>
<dbReference type="GO" id="GO:0009252">
    <property type="term" value="P:peptidoglycan biosynthetic process"/>
    <property type="evidence" value="ECO:0007669"/>
    <property type="project" value="UniProtKB-UniPathway"/>
</dbReference>
<dbReference type="OrthoDB" id="9766909at2"/>
<dbReference type="EMBL" id="CP000934">
    <property type="protein sequence ID" value="ACE84401.1"/>
    <property type="molecule type" value="Genomic_DNA"/>
</dbReference>
<dbReference type="Proteomes" id="UP000001036">
    <property type="component" value="Chromosome"/>
</dbReference>
<keyword evidence="5" id="KW-0645">Protease</keyword>
<dbReference type="RefSeq" id="WP_012488958.1">
    <property type="nucleotide sequence ID" value="NC_010995.1"/>
</dbReference>
<evidence type="ECO:0000313" key="17">
    <source>
        <dbReference type="Proteomes" id="UP000001036"/>
    </source>
</evidence>
<dbReference type="InterPro" id="IPR023346">
    <property type="entry name" value="Lysozyme-like_dom_sf"/>
</dbReference>
<protein>
    <recommendedName>
        <fullName evidence="10">peptidoglycan glycosyltransferase</fullName>
        <ecNumber evidence="10">2.4.99.28</ecNumber>
    </recommendedName>
</protein>
<name>B3PF68_CELJU</name>
<dbReference type="GO" id="GO:0030288">
    <property type="term" value="C:outer membrane-bounded periplasmic space"/>
    <property type="evidence" value="ECO:0007669"/>
    <property type="project" value="TreeGrafter"/>
</dbReference>
<dbReference type="InterPro" id="IPR011815">
    <property type="entry name" value="PBP_1c"/>
</dbReference>
<accession>B3PF68</accession>
<keyword evidence="8" id="KW-0378">Hydrolase</keyword>
<evidence type="ECO:0000256" key="4">
    <source>
        <dbReference type="ARBA" id="ARBA00022645"/>
    </source>
</evidence>
<dbReference type="EC" id="2.4.99.28" evidence="10"/>
<keyword evidence="12" id="KW-1133">Transmembrane helix</keyword>
<dbReference type="eggNOG" id="COG4953">
    <property type="taxonomic scope" value="Bacteria"/>
</dbReference>
<gene>
    <name evidence="16" type="primary">gt51B</name>
    <name evidence="16" type="ordered locus">CJA_3382</name>
</gene>
<dbReference type="GO" id="GO:0006508">
    <property type="term" value="P:proteolysis"/>
    <property type="evidence" value="ECO:0007669"/>
    <property type="project" value="UniProtKB-KW"/>
</dbReference>
<dbReference type="Pfam" id="PF00912">
    <property type="entry name" value="Transgly"/>
    <property type="match status" value="1"/>
</dbReference>
<dbReference type="InterPro" id="IPR001264">
    <property type="entry name" value="Glyco_trans_51"/>
</dbReference>
<evidence type="ECO:0000256" key="1">
    <source>
        <dbReference type="ARBA" id="ARBA00004752"/>
    </source>
</evidence>
<organism evidence="16 17">
    <name type="scientific">Cellvibrio japonicus (strain Ueda107)</name>
    <name type="common">Pseudomonas fluorescens subsp. cellulosa</name>
    <dbReference type="NCBI Taxonomy" id="498211"/>
    <lineage>
        <taxon>Bacteria</taxon>
        <taxon>Pseudomonadati</taxon>
        <taxon>Pseudomonadota</taxon>
        <taxon>Gammaproteobacteria</taxon>
        <taxon>Cellvibrionales</taxon>
        <taxon>Cellvibrionaceae</taxon>
        <taxon>Cellvibrio</taxon>
    </lineage>
</organism>
<dbReference type="KEGG" id="cja:CJA_3382"/>
<evidence type="ECO:0000256" key="6">
    <source>
        <dbReference type="ARBA" id="ARBA00022676"/>
    </source>
</evidence>
<dbReference type="PANTHER" id="PTHR32282:SF15">
    <property type="entry name" value="PENICILLIN-BINDING PROTEIN 1C"/>
    <property type="match status" value="1"/>
</dbReference>
<evidence type="ECO:0000256" key="8">
    <source>
        <dbReference type="ARBA" id="ARBA00022801"/>
    </source>
</evidence>
<dbReference type="InterPro" id="IPR012338">
    <property type="entry name" value="Beta-lactam/transpept-like"/>
</dbReference>
<evidence type="ECO:0000259" key="14">
    <source>
        <dbReference type="Pfam" id="PF00912"/>
    </source>
</evidence>
<dbReference type="GO" id="GO:0008955">
    <property type="term" value="F:peptidoglycan glycosyltransferase activity"/>
    <property type="evidence" value="ECO:0007669"/>
    <property type="project" value="UniProtKB-EC"/>
</dbReference>
<evidence type="ECO:0000256" key="11">
    <source>
        <dbReference type="ARBA" id="ARBA00049902"/>
    </source>
</evidence>
<feature type="domain" description="Glycosyl transferase family 51" evidence="14">
    <location>
        <begin position="62"/>
        <end position="234"/>
    </location>
</feature>
<comment type="similarity">
    <text evidence="2">In the C-terminal section; belongs to the transpeptidase family.</text>
</comment>
<feature type="domain" description="Penicillin-binding C-terminal" evidence="15">
    <location>
        <begin position="697"/>
        <end position="786"/>
    </location>
</feature>
<dbReference type="Gene3D" id="3.40.710.10">
    <property type="entry name" value="DD-peptidase/beta-lactamase superfamily"/>
    <property type="match status" value="1"/>
</dbReference>
<dbReference type="CAZy" id="GT51">
    <property type="family name" value="Glycosyltransferase Family 51"/>
</dbReference>
<dbReference type="Pfam" id="PF00905">
    <property type="entry name" value="Transpeptidase"/>
    <property type="match status" value="1"/>
</dbReference>
<dbReference type="Gene3D" id="1.10.3810.10">
    <property type="entry name" value="Biosynthetic peptidoglycan transglycosylase-like"/>
    <property type="match status" value="1"/>
</dbReference>
<keyword evidence="6 16" id="KW-0328">Glycosyltransferase</keyword>
<reference evidence="16 17" key="1">
    <citation type="journal article" date="2008" name="J. Bacteriol.">
        <title>Insights into plant cell wall degradation from the genome sequence of the soil bacterium Cellvibrio japonicus.</title>
        <authorList>
            <person name="Deboy R.T."/>
            <person name="Mongodin E.F."/>
            <person name="Fouts D.E."/>
            <person name="Tailford L.E."/>
            <person name="Khouri H."/>
            <person name="Emerson J.B."/>
            <person name="Mohamoud Y."/>
            <person name="Watkins K."/>
            <person name="Henrissat B."/>
            <person name="Gilbert H.J."/>
            <person name="Nelson K.E."/>
        </authorList>
    </citation>
    <scope>NUCLEOTIDE SEQUENCE [LARGE SCALE GENOMIC DNA]</scope>
    <source>
        <strain evidence="16 17">Ueda107</strain>
    </source>
</reference>
<dbReference type="SUPFAM" id="SSF53955">
    <property type="entry name" value="Lysozyme-like"/>
    <property type="match status" value="1"/>
</dbReference>
<keyword evidence="12" id="KW-0472">Membrane</keyword>
<evidence type="ECO:0000256" key="5">
    <source>
        <dbReference type="ARBA" id="ARBA00022670"/>
    </source>
</evidence>
<dbReference type="Pfam" id="PF06832">
    <property type="entry name" value="BiPBP_C"/>
    <property type="match status" value="1"/>
</dbReference>
<keyword evidence="4" id="KW-0121">Carboxypeptidase</keyword>
<keyword evidence="7 16" id="KW-0808">Transferase</keyword>
<dbReference type="InterPro" id="IPR001460">
    <property type="entry name" value="PCN-bd_Tpept"/>
</dbReference>
<evidence type="ECO:0000259" key="15">
    <source>
        <dbReference type="Pfam" id="PF06832"/>
    </source>
</evidence>
<dbReference type="GO" id="GO:0008658">
    <property type="term" value="F:penicillin binding"/>
    <property type="evidence" value="ECO:0007669"/>
    <property type="project" value="InterPro"/>
</dbReference>
<dbReference type="InterPro" id="IPR009647">
    <property type="entry name" value="PBP_C"/>
</dbReference>
<sequence>MSVPTGRIARWRRYRWLGAGLAGLFILLMGLSLWPLPTSLYHKPQARLLVADDGRLLGASIASDQQWRFAPVETLPDKYRQALLLFEDRHFFYHPGIDPLAVGRAAYLNLRAGRVMSGGSTLTMQLARLLRQDAQGKRQRHLGNKLAEAWLALQLEWRLSKQEILLAYASHAPFGGNIVGLRAAAWRYFGRPPESLSWAEAALLAVLPNSPALIHPGRQRDRLHAKRNKLLQRLQGRGLLSELDLQLALLEPLPDRPQPLPQSAPHLLSTLSARYPEQSLFHTTLDSALQGRAQAIAQRHGERLANEGVHNLALVIIDHRQARTLAYVGNQPWRQHPEFAPAVDIVQRPRSTGSLLKPLLYGLMLSEGEISPDSLVADIPTHFGGYTPQNYDRDYRGAVPAHQALAHSLNIPAVRLLRTYGVGRLQQQLQRMGMTTLFRPADAYGLTLILGGAEGTLWELTSIYARMAASARAGTGAWQGEPALLVDQPATGKGRDVMGQGAAWLTLQALIEVARPGRDNYWRDFAGSQTIAWKTGTSYGLRDAWAIGSNGRYTIGVWAGNADGEAANFLSGQTSAAPVLFDLFDTLPKISWFAKPEAALKAISVCRDDGFLAGGQCNANTVEVPRNSHFERITPYHRRIHLDEQGQFRVHDGCEQVSRMQTRDWFVLPPVQEFYWRRYHANYKPLPPWRADCRQGAQAQEVDSPIALIYPNDTSRVYIPVDLDGRRSRVVLKAIHRDPAASLYWHLDDQYLGETNVFHDQAVSLEPGQHTLLLLDQDGNRLERRFRVLGQSADE</sequence>
<evidence type="ECO:0000259" key="13">
    <source>
        <dbReference type="Pfam" id="PF00905"/>
    </source>
</evidence>
<dbReference type="STRING" id="498211.CJA_3382"/>
<evidence type="ECO:0000256" key="3">
    <source>
        <dbReference type="ARBA" id="ARBA00007739"/>
    </source>
</evidence>
<dbReference type="NCBIfam" id="TIGR02073">
    <property type="entry name" value="PBP_1c"/>
    <property type="match status" value="1"/>
</dbReference>
<evidence type="ECO:0000256" key="9">
    <source>
        <dbReference type="ARBA" id="ARBA00023268"/>
    </source>
</evidence>
<evidence type="ECO:0000313" key="16">
    <source>
        <dbReference type="EMBL" id="ACE84401.1"/>
    </source>
</evidence>
<evidence type="ECO:0000256" key="7">
    <source>
        <dbReference type="ARBA" id="ARBA00022679"/>
    </source>
</evidence>
<dbReference type="AlphaFoldDB" id="B3PF68"/>
<evidence type="ECO:0000256" key="12">
    <source>
        <dbReference type="SAM" id="Phobius"/>
    </source>
</evidence>
<evidence type="ECO:0000256" key="2">
    <source>
        <dbReference type="ARBA" id="ARBA00007090"/>
    </source>
</evidence>
<comment type="catalytic activity">
    <reaction evidence="11">
        <text>[GlcNAc-(1-&gt;4)-Mur2Ac(oyl-L-Ala-gamma-D-Glu-L-Lys-D-Ala-D-Ala)](n)-di-trans,octa-cis-undecaprenyl diphosphate + beta-D-GlcNAc-(1-&gt;4)-Mur2Ac(oyl-L-Ala-gamma-D-Glu-L-Lys-D-Ala-D-Ala)-di-trans,octa-cis-undecaprenyl diphosphate = [GlcNAc-(1-&gt;4)-Mur2Ac(oyl-L-Ala-gamma-D-Glu-L-Lys-D-Ala-D-Ala)](n+1)-di-trans,octa-cis-undecaprenyl diphosphate + di-trans,octa-cis-undecaprenyl diphosphate + H(+)</text>
        <dbReference type="Rhea" id="RHEA:23708"/>
        <dbReference type="Rhea" id="RHEA-COMP:9602"/>
        <dbReference type="Rhea" id="RHEA-COMP:9603"/>
        <dbReference type="ChEBI" id="CHEBI:15378"/>
        <dbReference type="ChEBI" id="CHEBI:58405"/>
        <dbReference type="ChEBI" id="CHEBI:60033"/>
        <dbReference type="ChEBI" id="CHEBI:78435"/>
        <dbReference type="EC" id="2.4.99.28"/>
    </reaction>
</comment>
<dbReference type="PANTHER" id="PTHR32282">
    <property type="entry name" value="BINDING PROTEIN TRANSPEPTIDASE, PUTATIVE-RELATED"/>
    <property type="match status" value="1"/>
</dbReference>
<dbReference type="InterPro" id="IPR036950">
    <property type="entry name" value="PBP_transglycosylase"/>
</dbReference>
<dbReference type="UniPathway" id="UPA00219"/>
<comment type="pathway">
    <text evidence="1">Cell wall biogenesis; peptidoglycan biosynthesis.</text>
</comment>
<dbReference type="InterPro" id="IPR050396">
    <property type="entry name" value="Glycosyltr_51/Transpeptidase"/>
</dbReference>
<feature type="domain" description="Penicillin-binding protein transpeptidase" evidence="13">
    <location>
        <begin position="313"/>
        <end position="560"/>
    </location>
</feature>
<evidence type="ECO:0000256" key="10">
    <source>
        <dbReference type="ARBA" id="ARBA00044770"/>
    </source>
</evidence>
<dbReference type="HOGENOM" id="CLU_006354_7_2_6"/>
<comment type="similarity">
    <text evidence="3">In the N-terminal section; belongs to the glycosyltransferase 51 family.</text>
</comment>